<evidence type="ECO:0000313" key="3">
    <source>
        <dbReference type="Proteomes" id="UP000823941"/>
    </source>
</evidence>
<name>A0ABQ7QN97_PLUXY</name>
<accession>A0ABQ7QN97</accession>
<feature type="compositionally biased region" description="Basic residues" evidence="1">
    <location>
        <begin position="11"/>
        <end position="30"/>
    </location>
</feature>
<evidence type="ECO:0000256" key="1">
    <source>
        <dbReference type="SAM" id="MobiDB-lite"/>
    </source>
</evidence>
<comment type="caution">
    <text evidence="2">The sequence shown here is derived from an EMBL/GenBank/DDBJ whole genome shotgun (WGS) entry which is preliminary data.</text>
</comment>
<keyword evidence="3" id="KW-1185">Reference proteome</keyword>
<evidence type="ECO:0000313" key="2">
    <source>
        <dbReference type="EMBL" id="KAG7306513.1"/>
    </source>
</evidence>
<reference evidence="2 3" key="1">
    <citation type="submission" date="2021-06" db="EMBL/GenBank/DDBJ databases">
        <title>A haploid diamondback moth (Plutella xylostella L.) genome assembly resolves 31 chromosomes and identifies a diamide resistance mutation.</title>
        <authorList>
            <person name="Ward C.M."/>
            <person name="Perry K.D."/>
            <person name="Baker G."/>
            <person name="Powis K."/>
            <person name="Heckel D.G."/>
            <person name="Baxter S.W."/>
        </authorList>
    </citation>
    <scope>NUCLEOTIDE SEQUENCE [LARGE SCALE GENOMIC DNA]</scope>
    <source>
        <strain evidence="2 3">LV</strain>
        <tissue evidence="2">Single pupa</tissue>
    </source>
</reference>
<feature type="region of interest" description="Disordered" evidence="1">
    <location>
        <begin position="1"/>
        <end position="76"/>
    </location>
</feature>
<organism evidence="2 3">
    <name type="scientific">Plutella xylostella</name>
    <name type="common">Diamondback moth</name>
    <name type="synonym">Plutella maculipennis</name>
    <dbReference type="NCBI Taxonomy" id="51655"/>
    <lineage>
        <taxon>Eukaryota</taxon>
        <taxon>Metazoa</taxon>
        <taxon>Ecdysozoa</taxon>
        <taxon>Arthropoda</taxon>
        <taxon>Hexapoda</taxon>
        <taxon>Insecta</taxon>
        <taxon>Pterygota</taxon>
        <taxon>Neoptera</taxon>
        <taxon>Endopterygota</taxon>
        <taxon>Lepidoptera</taxon>
        <taxon>Glossata</taxon>
        <taxon>Ditrysia</taxon>
        <taxon>Yponomeutoidea</taxon>
        <taxon>Plutellidae</taxon>
        <taxon>Plutella</taxon>
    </lineage>
</organism>
<sequence>MGNIQSEKQSKGKGKQKNRKGSAGSQRRRREAGTPADEAARSVPLRTPPPPRDMDAPRLAPDSTVSVTDRSSVSDVSCDEVMGARASRERLHEAHDFRDNRLKGSAATTAFTLAKHRRVELPPAPDHDVDRWTCGAEPTVVAESNVLRKVASLTLEAASEPRRPKPPDKIDLDPQLYDKFEGQMLVSWLAAGIAEGGAGAGAARAAAARVAGRLLGAGLLRPLQDHDANAAVFKDI</sequence>
<proteinExistence type="predicted"/>
<protein>
    <submittedName>
        <fullName evidence="2">Uncharacterized protein</fullName>
    </submittedName>
</protein>
<gene>
    <name evidence="2" type="ORF">JYU34_009152</name>
</gene>
<dbReference type="Proteomes" id="UP000823941">
    <property type="component" value="Chromosome 12"/>
</dbReference>
<feature type="compositionally biased region" description="Low complexity" evidence="1">
    <location>
        <begin position="62"/>
        <end position="76"/>
    </location>
</feature>
<dbReference type="EMBL" id="JAHIBW010000012">
    <property type="protein sequence ID" value="KAG7306513.1"/>
    <property type="molecule type" value="Genomic_DNA"/>
</dbReference>